<dbReference type="Pfam" id="PF02585">
    <property type="entry name" value="PIG-L"/>
    <property type="match status" value="1"/>
</dbReference>
<dbReference type="EMBL" id="JADWYK010000006">
    <property type="protein sequence ID" value="MBG8554253.1"/>
    <property type="molecule type" value="Genomic_DNA"/>
</dbReference>
<dbReference type="PANTHER" id="PTHR12993">
    <property type="entry name" value="N-ACETYLGLUCOSAMINYL-PHOSPHATIDYLINOSITOL DE-N-ACETYLASE-RELATED"/>
    <property type="match status" value="1"/>
</dbReference>
<dbReference type="InterPro" id="IPR003737">
    <property type="entry name" value="GlcNAc_PI_deacetylase-related"/>
</dbReference>
<dbReference type="SUPFAM" id="SSF102588">
    <property type="entry name" value="LmbE-like"/>
    <property type="match status" value="1"/>
</dbReference>
<reference evidence="1 2" key="1">
    <citation type="submission" date="2020-11" db="EMBL/GenBank/DDBJ databases">
        <title>Hymenobacter sp.</title>
        <authorList>
            <person name="Kim M.K."/>
        </authorList>
    </citation>
    <scope>NUCLEOTIDE SEQUENCE [LARGE SCALE GENOMIC DNA]</scope>
    <source>
        <strain evidence="1 2">BT594</strain>
    </source>
</reference>
<organism evidence="1 2">
    <name type="scientific">Hymenobacter guriensis</name>
    <dbReference type="NCBI Taxonomy" id="2793065"/>
    <lineage>
        <taxon>Bacteria</taxon>
        <taxon>Pseudomonadati</taxon>
        <taxon>Bacteroidota</taxon>
        <taxon>Cytophagia</taxon>
        <taxon>Cytophagales</taxon>
        <taxon>Hymenobacteraceae</taxon>
        <taxon>Hymenobacter</taxon>
    </lineage>
</organism>
<evidence type="ECO:0000313" key="1">
    <source>
        <dbReference type="EMBL" id="MBG8554253.1"/>
    </source>
</evidence>
<protein>
    <submittedName>
        <fullName evidence="1">PIG-L family deacetylase</fullName>
    </submittedName>
</protein>
<dbReference type="InterPro" id="IPR024078">
    <property type="entry name" value="LmbE-like_dom_sf"/>
</dbReference>
<proteinExistence type="predicted"/>
<accession>A0ABS0L2E8</accession>
<dbReference type="Gene3D" id="3.40.50.10320">
    <property type="entry name" value="LmbE-like"/>
    <property type="match status" value="1"/>
</dbReference>
<gene>
    <name evidence="1" type="ORF">I5L79_11890</name>
</gene>
<dbReference type="PANTHER" id="PTHR12993:SF29">
    <property type="entry name" value="BLR3841 PROTEIN"/>
    <property type="match status" value="1"/>
</dbReference>
<dbReference type="Proteomes" id="UP000601099">
    <property type="component" value="Unassembled WGS sequence"/>
</dbReference>
<name>A0ABS0L2E8_9BACT</name>
<keyword evidence="2" id="KW-1185">Reference proteome</keyword>
<sequence>MSSAVNFFSTLPLRPATVALSCGPTLVVAPHPDDETLGCGGLIALLRQAQVPVWVVLVSDGTMSHPGSRRYPPAARQALREAELREALARLGVADAALTCLARPDGRVAADDAQALEQLAQLLLTTRPATVLTPWRRDPHPDHRATTELVQQALAQLPTAPRVLEYVVWAWERAAPADVPLPQEVQGWRLDIRSALDQKQHALAAHTSQLPNGPIDDDPTGFYLAPSMLAHFAQPFETYLEPLFPAEA</sequence>
<evidence type="ECO:0000313" key="2">
    <source>
        <dbReference type="Proteomes" id="UP000601099"/>
    </source>
</evidence>
<comment type="caution">
    <text evidence="1">The sequence shown here is derived from an EMBL/GenBank/DDBJ whole genome shotgun (WGS) entry which is preliminary data.</text>
</comment>